<feature type="transmembrane region" description="Helical" evidence="5">
    <location>
        <begin position="75"/>
        <end position="94"/>
    </location>
</feature>
<name>A0AAD4PTB6_9EURO</name>
<evidence type="ECO:0000259" key="6">
    <source>
        <dbReference type="PROSITE" id="PS50850"/>
    </source>
</evidence>
<evidence type="ECO:0000256" key="3">
    <source>
        <dbReference type="ARBA" id="ARBA00022989"/>
    </source>
</evidence>
<feature type="domain" description="Major facilitator superfamily (MFS) profile" evidence="6">
    <location>
        <begin position="9"/>
        <end position="478"/>
    </location>
</feature>
<dbReference type="EMBL" id="JAJTJA010000010">
    <property type="protein sequence ID" value="KAH8693030.1"/>
    <property type="molecule type" value="Genomic_DNA"/>
</dbReference>
<protein>
    <submittedName>
        <fullName evidence="7">MFS transporter</fullName>
    </submittedName>
</protein>
<sequence length="485" mass="52265">MSTWRLANIILAVAGVSFLSSFATGVLTIGLPQTAIDIKLSEDLIFWPSSVYSLASGSCLLLAGSVADVVGNRPVNLIGCFLVGCFILACGLARTGIELIMFRAMQGVAVSLCLPTSVAIVSNSVPNGRTRNIAFSCLGFVQPVGFSVGLVLGGLMLDTVGWRLGYYISGGLTFLLFMISVKALPAEKKTTGRDVITKLRTDIDWVGGFVSCVSLCLFSYILAALTNDISNIKRPVNITLLIIAVALVPVFILWEQRQERRGQPALMPNSLWKNRVFTNICLMVMFAWGVCNVMELFCSLFFQKVQNLNAFEASIRILPSMIVGSICQLSTGLLIHRISAFYLVVGSMILSGGGPLLMAVIDARWPYWYDAFFAQLLAPLSADILFTIGLLVVSDLFPTRTQALAGAVFNTVSQFGTSIGLTVMAVISSATTKHYSKSASNSSSPDALLVGYRAGFWAAFAWMMIAFLIGAFGLRNIGKVGLKRD</sequence>
<feature type="transmembrane region" description="Helical" evidence="5">
    <location>
        <begin position="314"/>
        <end position="334"/>
    </location>
</feature>
<keyword evidence="8" id="KW-1185">Reference proteome</keyword>
<evidence type="ECO:0000313" key="8">
    <source>
        <dbReference type="Proteomes" id="UP001201262"/>
    </source>
</evidence>
<feature type="transmembrane region" description="Helical" evidence="5">
    <location>
        <begin position="164"/>
        <end position="184"/>
    </location>
</feature>
<comment type="subcellular location">
    <subcellularLocation>
        <location evidence="1">Membrane</location>
        <topology evidence="1">Multi-pass membrane protein</topology>
    </subcellularLocation>
</comment>
<dbReference type="PANTHER" id="PTHR42718">
    <property type="entry name" value="MAJOR FACILITATOR SUPERFAMILY MULTIDRUG TRANSPORTER MFSC"/>
    <property type="match status" value="1"/>
</dbReference>
<keyword evidence="4 5" id="KW-0472">Membrane</keyword>
<dbReference type="Pfam" id="PF07690">
    <property type="entry name" value="MFS_1"/>
    <property type="match status" value="1"/>
</dbReference>
<evidence type="ECO:0000256" key="2">
    <source>
        <dbReference type="ARBA" id="ARBA00022692"/>
    </source>
</evidence>
<evidence type="ECO:0000256" key="5">
    <source>
        <dbReference type="SAM" id="Phobius"/>
    </source>
</evidence>
<reference evidence="7" key="1">
    <citation type="submission" date="2021-12" db="EMBL/GenBank/DDBJ databases">
        <title>Convergent genome expansion in fungi linked to evolution of root-endophyte symbiosis.</title>
        <authorList>
            <consortium name="DOE Joint Genome Institute"/>
            <person name="Ke Y.-H."/>
            <person name="Bonito G."/>
            <person name="Liao H.-L."/>
            <person name="Looney B."/>
            <person name="Rojas-Flechas A."/>
            <person name="Nash J."/>
            <person name="Hameed K."/>
            <person name="Schadt C."/>
            <person name="Martin F."/>
            <person name="Crous P.W."/>
            <person name="Miettinen O."/>
            <person name="Magnuson J.K."/>
            <person name="Labbe J."/>
            <person name="Jacobson D."/>
            <person name="Doktycz M.J."/>
            <person name="Veneault-Fourrey C."/>
            <person name="Kuo A."/>
            <person name="Mondo S."/>
            <person name="Calhoun S."/>
            <person name="Riley R."/>
            <person name="Ohm R."/>
            <person name="LaButti K."/>
            <person name="Andreopoulos B."/>
            <person name="Pangilinan J."/>
            <person name="Nolan M."/>
            <person name="Tritt A."/>
            <person name="Clum A."/>
            <person name="Lipzen A."/>
            <person name="Daum C."/>
            <person name="Barry K."/>
            <person name="Grigoriev I.V."/>
            <person name="Vilgalys R."/>
        </authorList>
    </citation>
    <scope>NUCLEOTIDE SEQUENCE</scope>
    <source>
        <strain evidence="7">PMI_201</strain>
    </source>
</reference>
<gene>
    <name evidence="7" type="ORF">BGW36DRAFT_399767</name>
</gene>
<dbReference type="InterPro" id="IPR020846">
    <property type="entry name" value="MFS_dom"/>
</dbReference>
<proteinExistence type="predicted"/>
<dbReference type="RefSeq" id="XP_046068903.1">
    <property type="nucleotide sequence ID" value="XM_046218556.1"/>
</dbReference>
<dbReference type="AlphaFoldDB" id="A0AAD4PTB6"/>
<feature type="transmembrane region" description="Helical" evidence="5">
    <location>
        <begin position="133"/>
        <end position="152"/>
    </location>
</feature>
<feature type="transmembrane region" description="Helical" evidence="5">
    <location>
        <begin position="276"/>
        <end position="302"/>
    </location>
</feature>
<dbReference type="PANTHER" id="PTHR42718:SF27">
    <property type="entry name" value="TRANSPORTER, PUTATIVE-RELATED"/>
    <property type="match status" value="1"/>
</dbReference>
<comment type="caution">
    <text evidence="7">The sequence shown here is derived from an EMBL/GenBank/DDBJ whole genome shotgun (WGS) entry which is preliminary data.</text>
</comment>
<dbReference type="PROSITE" id="PS50850">
    <property type="entry name" value="MFS"/>
    <property type="match status" value="1"/>
</dbReference>
<evidence type="ECO:0000256" key="4">
    <source>
        <dbReference type="ARBA" id="ARBA00023136"/>
    </source>
</evidence>
<feature type="transmembrane region" description="Helical" evidence="5">
    <location>
        <begin position="44"/>
        <end position="63"/>
    </location>
</feature>
<feature type="transmembrane region" description="Helical" evidence="5">
    <location>
        <begin position="450"/>
        <end position="474"/>
    </location>
</feature>
<dbReference type="GO" id="GO:0022857">
    <property type="term" value="F:transmembrane transporter activity"/>
    <property type="evidence" value="ECO:0007669"/>
    <property type="project" value="InterPro"/>
</dbReference>
<dbReference type="Proteomes" id="UP001201262">
    <property type="component" value="Unassembled WGS sequence"/>
</dbReference>
<dbReference type="Gene3D" id="1.20.1250.20">
    <property type="entry name" value="MFS general substrate transporter like domains"/>
    <property type="match status" value="2"/>
</dbReference>
<dbReference type="InterPro" id="IPR011701">
    <property type="entry name" value="MFS"/>
</dbReference>
<keyword evidence="3 5" id="KW-1133">Transmembrane helix</keyword>
<feature type="transmembrane region" description="Helical" evidence="5">
    <location>
        <begin position="367"/>
        <end position="392"/>
    </location>
</feature>
<feature type="transmembrane region" description="Helical" evidence="5">
    <location>
        <begin position="100"/>
        <end position="121"/>
    </location>
</feature>
<feature type="transmembrane region" description="Helical" evidence="5">
    <location>
        <begin position="341"/>
        <end position="361"/>
    </location>
</feature>
<feature type="transmembrane region" description="Helical" evidence="5">
    <location>
        <begin position="238"/>
        <end position="255"/>
    </location>
</feature>
<dbReference type="InterPro" id="IPR036259">
    <property type="entry name" value="MFS_trans_sf"/>
</dbReference>
<dbReference type="SUPFAM" id="SSF103473">
    <property type="entry name" value="MFS general substrate transporter"/>
    <property type="match status" value="1"/>
</dbReference>
<dbReference type="GO" id="GO:0016020">
    <property type="term" value="C:membrane"/>
    <property type="evidence" value="ECO:0007669"/>
    <property type="project" value="UniProtKB-SubCell"/>
</dbReference>
<feature type="transmembrane region" description="Helical" evidence="5">
    <location>
        <begin position="205"/>
        <end position="226"/>
    </location>
</feature>
<feature type="transmembrane region" description="Helical" evidence="5">
    <location>
        <begin position="404"/>
        <end position="430"/>
    </location>
</feature>
<evidence type="ECO:0000313" key="7">
    <source>
        <dbReference type="EMBL" id="KAH8693030.1"/>
    </source>
</evidence>
<dbReference type="GeneID" id="70248843"/>
<keyword evidence="2 5" id="KW-0812">Transmembrane</keyword>
<organism evidence="7 8">
    <name type="scientific">Talaromyces proteolyticus</name>
    <dbReference type="NCBI Taxonomy" id="1131652"/>
    <lineage>
        <taxon>Eukaryota</taxon>
        <taxon>Fungi</taxon>
        <taxon>Dikarya</taxon>
        <taxon>Ascomycota</taxon>
        <taxon>Pezizomycotina</taxon>
        <taxon>Eurotiomycetes</taxon>
        <taxon>Eurotiomycetidae</taxon>
        <taxon>Eurotiales</taxon>
        <taxon>Trichocomaceae</taxon>
        <taxon>Talaromyces</taxon>
        <taxon>Talaromyces sect. Bacilispori</taxon>
    </lineage>
</organism>
<accession>A0AAD4PTB6</accession>
<evidence type="ECO:0000256" key="1">
    <source>
        <dbReference type="ARBA" id="ARBA00004141"/>
    </source>
</evidence>